<name>A0A0G0M2J6_9BACT</name>
<dbReference type="SUPFAM" id="SSF49265">
    <property type="entry name" value="Fibronectin type III"/>
    <property type="match status" value="1"/>
</dbReference>
<dbReference type="EMBL" id="LBVW01000001">
    <property type="protein sequence ID" value="KKQ94545.1"/>
    <property type="molecule type" value="Genomic_DNA"/>
</dbReference>
<evidence type="ECO:0000256" key="2">
    <source>
        <dbReference type="SAM" id="Phobius"/>
    </source>
</evidence>
<organism evidence="3 4">
    <name type="scientific">Candidatus Woesebacteria bacterium GW2011_GWB1_39_10b</name>
    <dbReference type="NCBI Taxonomy" id="1618573"/>
    <lineage>
        <taxon>Bacteria</taxon>
        <taxon>Candidatus Woeseibacteriota</taxon>
    </lineage>
</organism>
<reference evidence="3 4" key="1">
    <citation type="journal article" date="2015" name="Nature">
        <title>rRNA introns, odd ribosomes, and small enigmatic genomes across a large radiation of phyla.</title>
        <authorList>
            <person name="Brown C.T."/>
            <person name="Hug L.A."/>
            <person name="Thomas B.C."/>
            <person name="Sharon I."/>
            <person name="Castelle C.J."/>
            <person name="Singh A."/>
            <person name="Wilkins M.J."/>
            <person name="Williams K.H."/>
            <person name="Banfield J.F."/>
        </authorList>
    </citation>
    <scope>NUCLEOTIDE SEQUENCE [LARGE SCALE GENOMIC DNA]</scope>
</reference>
<keyword evidence="2" id="KW-0472">Membrane</keyword>
<accession>A0A0G0M2J6</accession>
<dbReference type="AlphaFoldDB" id="A0A0G0M2J6"/>
<evidence type="ECO:0000313" key="4">
    <source>
        <dbReference type="Proteomes" id="UP000034932"/>
    </source>
</evidence>
<proteinExistence type="predicted"/>
<feature type="region of interest" description="Disordered" evidence="1">
    <location>
        <begin position="145"/>
        <end position="168"/>
    </location>
</feature>
<dbReference type="InterPro" id="IPR003961">
    <property type="entry name" value="FN3_dom"/>
</dbReference>
<evidence type="ECO:0000256" key="1">
    <source>
        <dbReference type="SAM" id="MobiDB-lite"/>
    </source>
</evidence>
<evidence type="ECO:0000313" key="3">
    <source>
        <dbReference type="EMBL" id="KKQ94545.1"/>
    </source>
</evidence>
<dbReference type="CDD" id="cd00063">
    <property type="entry name" value="FN3"/>
    <property type="match status" value="1"/>
</dbReference>
<sequence>MKNKFFKQGVIIALLFAASVFLGNFFGYNIFAESSVTPPSFPACSEKIFTSDGDWAHYDSGIHGIPGVGNFEGSDDVYSLSSGNFLQCFCPTTGSDGTQTNWWNIERSGLTQDQINQFVSAGWVSENGSGWNLFNEPYLAKNSSFSCAQPTPTPPPPGGGGGPPGAPPVCVGSDLGPFAPTLTEVRRIDSDSVHACWTAPTPNANDYIVYYGMSRDNLVWNTKVVDSQCVDIHELPSGHVFLKVAATDNCVVGPYSKTSEQQPQVLGVTVAKGLPETGASVLGLLGLIPVGYYIYKRFRLI</sequence>
<protein>
    <recommendedName>
        <fullName evidence="5">Fibronectin type-III domain-containing protein</fullName>
    </recommendedName>
</protein>
<evidence type="ECO:0008006" key="5">
    <source>
        <dbReference type="Google" id="ProtNLM"/>
    </source>
</evidence>
<keyword evidence="2" id="KW-1133">Transmembrane helix</keyword>
<keyword evidence="2" id="KW-0812">Transmembrane</keyword>
<gene>
    <name evidence="3" type="ORF">UT19_C0001G0082</name>
</gene>
<dbReference type="Proteomes" id="UP000034932">
    <property type="component" value="Unassembled WGS sequence"/>
</dbReference>
<feature type="transmembrane region" description="Helical" evidence="2">
    <location>
        <begin position="278"/>
        <end position="295"/>
    </location>
</feature>
<comment type="caution">
    <text evidence="3">The sequence shown here is derived from an EMBL/GenBank/DDBJ whole genome shotgun (WGS) entry which is preliminary data.</text>
</comment>
<dbReference type="InterPro" id="IPR036116">
    <property type="entry name" value="FN3_sf"/>
</dbReference>